<protein>
    <recommendedName>
        <fullName evidence="3">Glycogen phosphorylase</fullName>
    </recommendedName>
</protein>
<dbReference type="InterPro" id="IPR052182">
    <property type="entry name" value="Glycogen/Maltodextrin_Phosph"/>
</dbReference>
<dbReference type="STRING" id="1255043.TVNIR_0903"/>
<evidence type="ECO:0000313" key="1">
    <source>
        <dbReference type="EMBL" id="AGA32593.1"/>
    </source>
</evidence>
<dbReference type="KEGG" id="tni:TVNIR_0903"/>
<proteinExistence type="predicted"/>
<gene>
    <name evidence="1" type="ordered locus">TVNIR_0903</name>
</gene>
<dbReference type="SUPFAM" id="SSF53756">
    <property type="entry name" value="UDP-Glycosyltransferase/glycogen phosphorylase"/>
    <property type="match status" value="1"/>
</dbReference>
<keyword evidence="2" id="KW-1185">Reference proteome</keyword>
<reference evidence="1" key="1">
    <citation type="submission" date="2015-12" db="EMBL/GenBank/DDBJ databases">
        <authorList>
            <person name="Tikhonova T.V."/>
            <person name="Pavlov A.R."/>
            <person name="Beletsky A.V."/>
            <person name="Mardanov A.V."/>
            <person name="Sorokin D.Y."/>
            <person name="Ravin N.V."/>
            <person name="Popov V.O."/>
        </authorList>
    </citation>
    <scope>NUCLEOTIDE SEQUENCE</scope>
    <source>
        <strain evidence="1">DSM 14787</strain>
    </source>
</reference>
<organism evidence="1 2">
    <name type="scientific">Thioalkalivibrio nitratireducens (strain DSM 14787 / UNIQEM 213 / ALEN2)</name>
    <dbReference type="NCBI Taxonomy" id="1255043"/>
    <lineage>
        <taxon>Bacteria</taxon>
        <taxon>Pseudomonadati</taxon>
        <taxon>Pseudomonadota</taxon>
        <taxon>Gammaproteobacteria</taxon>
        <taxon>Chromatiales</taxon>
        <taxon>Ectothiorhodospiraceae</taxon>
        <taxon>Thioalkalivibrio</taxon>
    </lineage>
</organism>
<name>L0DU88_THIND</name>
<dbReference type="HOGENOM" id="CLU_2345776_0_0_6"/>
<dbReference type="PATRIC" id="fig|1255043.3.peg.909"/>
<dbReference type="eggNOG" id="COG0058">
    <property type="taxonomic scope" value="Bacteria"/>
</dbReference>
<dbReference type="RefSeq" id="WP_015257736.1">
    <property type="nucleotide sequence ID" value="NC_019902.2"/>
</dbReference>
<dbReference type="Gene3D" id="3.40.50.2000">
    <property type="entry name" value="Glycogen Phosphorylase B"/>
    <property type="match status" value="1"/>
</dbReference>
<dbReference type="Proteomes" id="UP000010809">
    <property type="component" value="Chromosome"/>
</dbReference>
<evidence type="ECO:0008006" key="3">
    <source>
        <dbReference type="Google" id="ProtNLM"/>
    </source>
</evidence>
<accession>L0DU88</accession>
<evidence type="ECO:0000313" key="2">
    <source>
        <dbReference type="Proteomes" id="UP000010809"/>
    </source>
</evidence>
<dbReference type="EMBL" id="CP003989">
    <property type="protein sequence ID" value="AGA32593.1"/>
    <property type="molecule type" value="Genomic_DNA"/>
</dbReference>
<dbReference type="PANTHER" id="PTHR42655:SF1">
    <property type="entry name" value="GLYCOGEN PHOSPHORYLASE"/>
    <property type="match status" value="1"/>
</dbReference>
<dbReference type="PANTHER" id="PTHR42655">
    <property type="entry name" value="GLYCOGEN PHOSPHORYLASE"/>
    <property type="match status" value="1"/>
</dbReference>
<dbReference type="AlphaFoldDB" id="L0DU88"/>
<sequence length="97" mass="10902">MKAALNGVPNLSVLDGWWTEGCIEGVTGWAVSSRTSVEANHDDGQTLYDALRDDVLPQFHGDRQGWIRVMQGAIAKNAYDFNSHRMMRRYATAAYIR</sequence>